<protein>
    <submittedName>
        <fullName evidence="1">Uncharacterized protein</fullName>
    </submittedName>
</protein>
<evidence type="ECO:0000313" key="2">
    <source>
        <dbReference type="Proteomes" id="UP001221142"/>
    </source>
</evidence>
<evidence type="ECO:0000313" key="1">
    <source>
        <dbReference type="EMBL" id="KAJ7626031.1"/>
    </source>
</evidence>
<proteinExistence type="predicted"/>
<dbReference type="EMBL" id="JARKIF010000012">
    <property type="protein sequence ID" value="KAJ7626031.1"/>
    <property type="molecule type" value="Genomic_DNA"/>
</dbReference>
<comment type="caution">
    <text evidence="1">The sequence shown here is derived from an EMBL/GenBank/DDBJ whole genome shotgun (WGS) entry which is preliminary data.</text>
</comment>
<accession>A0AAD7BNC3</accession>
<dbReference type="AlphaFoldDB" id="A0AAD7BNC3"/>
<keyword evidence="2" id="KW-1185">Reference proteome</keyword>
<name>A0AAD7BNC3_9AGAR</name>
<sequence length="283" mass="31914">MCLPSNSTLTEGCRRHPTPAGELALLNFSGPTSLSELCIGTLECYRLTLHWDHCYGCIETTPSHSPLSSTPSTPPPEIFPLHELTPAVRRNFTAIRGFVEEAVELALNRTQGTLTKGQKFMHVRMDARMPFRELAPSRAAIMAAVPSPFSSALSRTPEGLYSAVIFRGITFNTNFVRDAHHRPLFHNYSEFDAEIQRARTAYQQTRRELPPKSYFCNMNAYGSCITGRKVKLAELYAESIFEDGEELVDLLAQDARETALWTPEVVKFTGFFHPKWTRISRLN</sequence>
<organism evidence="1 2">
    <name type="scientific">Roridomyces roridus</name>
    <dbReference type="NCBI Taxonomy" id="1738132"/>
    <lineage>
        <taxon>Eukaryota</taxon>
        <taxon>Fungi</taxon>
        <taxon>Dikarya</taxon>
        <taxon>Basidiomycota</taxon>
        <taxon>Agaricomycotina</taxon>
        <taxon>Agaricomycetes</taxon>
        <taxon>Agaricomycetidae</taxon>
        <taxon>Agaricales</taxon>
        <taxon>Marasmiineae</taxon>
        <taxon>Mycenaceae</taxon>
        <taxon>Roridomyces</taxon>
    </lineage>
</organism>
<dbReference type="Proteomes" id="UP001221142">
    <property type="component" value="Unassembled WGS sequence"/>
</dbReference>
<reference evidence="1" key="1">
    <citation type="submission" date="2023-03" db="EMBL/GenBank/DDBJ databases">
        <title>Massive genome expansion in bonnet fungi (Mycena s.s.) driven by repeated elements and novel gene families across ecological guilds.</title>
        <authorList>
            <consortium name="Lawrence Berkeley National Laboratory"/>
            <person name="Harder C.B."/>
            <person name="Miyauchi S."/>
            <person name="Viragh M."/>
            <person name="Kuo A."/>
            <person name="Thoen E."/>
            <person name="Andreopoulos B."/>
            <person name="Lu D."/>
            <person name="Skrede I."/>
            <person name="Drula E."/>
            <person name="Henrissat B."/>
            <person name="Morin E."/>
            <person name="Kohler A."/>
            <person name="Barry K."/>
            <person name="LaButti K."/>
            <person name="Morin E."/>
            <person name="Salamov A."/>
            <person name="Lipzen A."/>
            <person name="Mereny Z."/>
            <person name="Hegedus B."/>
            <person name="Baldrian P."/>
            <person name="Stursova M."/>
            <person name="Weitz H."/>
            <person name="Taylor A."/>
            <person name="Grigoriev I.V."/>
            <person name="Nagy L.G."/>
            <person name="Martin F."/>
            <person name="Kauserud H."/>
        </authorList>
    </citation>
    <scope>NUCLEOTIDE SEQUENCE</scope>
    <source>
        <strain evidence="1">9284</strain>
    </source>
</reference>
<gene>
    <name evidence="1" type="ORF">FB45DRAFT_869145</name>
</gene>